<feature type="transmembrane region" description="Helical" evidence="6">
    <location>
        <begin position="246"/>
        <end position="270"/>
    </location>
</feature>
<proteinExistence type="predicted"/>
<keyword evidence="3 6" id="KW-1133">Transmembrane helix</keyword>
<feature type="domain" description="Major facilitator superfamily (MFS) profile" evidence="7">
    <location>
        <begin position="49"/>
        <end position="473"/>
    </location>
</feature>
<feature type="transmembrane region" description="Helical" evidence="6">
    <location>
        <begin position="377"/>
        <end position="396"/>
    </location>
</feature>
<dbReference type="GO" id="GO:0000329">
    <property type="term" value="C:fungal-type vacuole membrane"/>
    <property type="evidence" value="ECO:0007669"/>
    <property type="project" value="TreeGrafter"/>
</dbReference>
<organism evidence="8 9">
    <name type="scientific">Talaromyces marneffei (strain ATCC 18224 / CBS 334.59 / QM 7333)</name>
    <name type="common">Penicillium marneffei</name>
    <dbReference type="NCBI Taxonomy" id="441960"/>
    <lineage>
        <taxon>Eukaryota</taxon>
        <taxon>Fungi</taxon>
        <taxon>Dikarya</taxon>
        <taxon>Ascomycota</taxon>
        <taxon>Pezizomycotina</taxon>
        <taxon>Eurotiomycetes</taxon>
        <taxon>Eurotiomycetidae</taxon>
        <taxon>Eurotiales</taxon>
        <taxon>Trichocomaceae</taxon>
        <taxon>Talaromyces</taxon>
        <taxon>Talaromyces sect. Talaromyces</taxon>
    </lineage>
</organism>
<dbReference type="AlphaFoldDB" id="B6QVY7"/>
<dbReference type="VEuPathDB" id="FungiDB:PMAA_013590"/>
<feature type="transmembrane region" description="Helical" evidence="6">
    <location>
        <begin position="315"/>
        <end position="333"/>
    </location>
</feature>
<dbReference type="GO" id="GO:0015174">
    <property type="term" value="F:basic amino acid transmembrane transporter activity"/>
    <property type="evidence" value="ECO:0007669"/>
    <property type="project" value="TreeGrafter"/>
</dbReference>
<evidence type="ECO:0000259" key="7">
    <source>
        <dbReference type="PROSITE" id="PS50850"/>
    </source>
</evidence>
<dbReference type="InterPro" id="IPR036259">
    <property type="entry name" value="MFS_trans_sf"/>
</dbReference>
<keyword evidence="2 6" id="KW-0812">Transmembrane</keyword>
<feature type="transmembrane region" description="Helical" evidence="6">
    <location>
        <begin position="339"/>
        <end position="365"/>
    </location>
</feature>
<dbReference type="PANTHER" id="PTHR23501">
    <property type="entry name" value="MAJOR FACILITATOR SUPERFAMILY"/>
    <property type="match status" value="1"/>
</dbReference>
<evidence type="ECO:0000256" key="6">
    <source>
        <dbReference type="SAM" id="Phobius"/>
    </source>
</evidence>
<feature type="transmembrane region" description="Helical" evidence="6">
    <location>
        <begin position="175"/>
        <end position="195"/>
    </location>
</feature>
<dbReference type="PhylomeDB" id="B6QVY7"/>
<evidence type="ECO:0000256" key="3">
    <source>
        <dbReference type="ARBA" id="ARBA00022989"/>
    </source>
</evidence>
<feature type="transmembrane region" description="Helical" evidence="6">
    <location>
        <begin position="114"/>
        <end position="133"/>
    </location>
</feature>
<feature type="transmembrane region" description="Helical" evidence="6">
    <location>
        <begin position="207"/>
        <end position="225"/>
    </location>
</feature>
<dbReference type="HOGENOM" id="CLU_000960_22_3_1"/>
<evidence type="ECO:0000256" key="1">
    <source>
        <dbReference type="ARBA" id="ARBA00004141"/>
    </source>
</evidence>
<dbReference type="Gene3D" id="1.20.1250.20">
    <property type="entry name" value="MFS general substrate transporter like domains"/>
    <property type="match status" value="1"/>
</dbReference>
<feature type="region of interest" description="Disordered" evidence="5">
    <location>
        <begin position="1"/>
        <end position="26"/>
    </location>
</feature>
<dbReference type="PROSITE" id="PS50850">
    <property type="entry name" value="MFS"/>
    <property type="match status" value="1"/>
</dbReference>
<evidence type="ECO:0000313" key="9">
    <source>
        <dbReference type="Proteomes" id="UP000001294"/>
    </source>
</evidence>
<keyword evidence="4 6" id="KW-0472">Membrane</keyword>
<dbReference type="Pfam" id="PF07690">
    <property type="entry name" value="MFS_1"/>
    <property type="match status" value="1"/>
</dbReference>
<accession>B6QVY7</accession>
<gene>
    <name evidence="8" type="ORF">PMAA_013590</name>
</gene>
<evidence type="ECO:0000256" key="2">
    <source>
        <dbReference type="ARBA" id="ARBA00022692"/>
    </source>
</evidence>
<dbReference type="OrthoDB" id="6770063at2759"/>
<feature type="transmembrane region" description="Helical" evidence="6">
    <location>
        <begin position="451"/>
        <end position="470"/>
    </location>
</feature>
<keyword evidence="9" id="KW-1185">Reference proteome</keyword>
<dbReference type="PANTHER" id="PTHR23501:SF81">
    <property type="entry name" value="VACUOLAR BASIC AMINO ACID TRANSPORTER 2"/>
    <property type="match status" value="1"/>
</dbReference>
<sequence length="480" mass="51781">MVGELSREGSLSLVEERSSDDIEQLSESQTLLQQNEETVWRPPKGFVWIQVAILANVLLSGFDGTITVSTYALISSEFNAANTASWLTTSYLITSTAFQPIYGRMSDIFGRKPCFYVCTVSFLLGCLGCGVAQDVFSLNIMRAITGIGGGGLITMEKSNDHVYSTLGWRGIWQQVDILGTVLLVLALSVQLVGLSLGGNELPWSNPWIVSSLIGSMILLALFLWTEARTSAAPIIPLRLLQGTVPICIQIANLCVGMGAYAFLFNLPLFFQVVLLDSASTAGARLVIPSLATPVGGLIAGIIMSRWGRLSQIVQMGALLMFIGNLLVALLRFNDANWKYFVYVFPANLGQGMVYPGILFSFLATFDHTDHAVSSSTVYLIRSLGNVWGVAITSAVVQNQLKSGLAKALSGIPDQWKVVDEIRHSVSAIYDLPPDIQMTARSVYYDGLRMSFALSASLCAIAALGALFVGSKGLHRPGDGK</sequence>
<dbReference type="Proteomes" id="UP000001294">
    <property type="component" value="Unassembled WGS sequence"/>
</dbReference>
<dbReference type="InterPro" id="IPR020846">
    <property type="entry name" value="MFS_dom"/>
</dbReference>
<reference evidence="9" key="1">
    <citation type="journal article" date="2015" name="Genome Announc.">
        <title>Genome sequence of the AIDS-associated pathogen Penicillium marneffei (ATCC18224) and its near taxonomic relative Talaromyces stipitatus (ATCC10500).</title>
        <authorList>
            <person name="Nierman W.C."/>
            <person name="Fedorova-Abrams N.D."/>
            <person name="Andrianopoulos A."/>
        </authorList>
    </citation>
    <scope>NUCLEOTIDE SEQUENCE [LARGE SCALE GENOMIC DNA]</scope>
    <source>
        <strain evidence="9">ATCC 18224 / CBS 334.59 / QM 7333</strain>
    </source>
</reference>
<dbReference type="InterPro" id="IPR011701">
    <property type="entry name" value="MFS"/>
</dbReference>
<evidence type="ECO:0000313" key="8">
    <source>
        <dbReference type="EMBL" id="EEA19096.1"/>
    </source>
</evidence>
<dbReference type="EMBL" id="DS995906">
    <property type="protein sequence ID" value="EEA19096.1"/>
    <property type="molecule type" value="Genomic_DNA"/>
</dbReference>
<dbReference type="SUPFAM" id="SSF103473">
    <property type="entry name" value="MFS general substrate transporter"/>
    <property type="match status" value="1"/>
</dbReference>
<feature type="transmembrane region" description="Helical" evidence="6">
    <location>
        <begin position="282"/>
        <end position="303"/>
    </location>
</feature>
<name>B6QVY7_TALMQ</name>
<comment type="subcellular location">
    <subcellularLocation>
        <location evidence="1">Membrane</location>
        <topology evidence="1">Multi-pass membrane protein</topology>
    </subcellularLocation>
</comment>
<evidence type="ECO:0000256" key="4">
    <source>
        <dbReference type="ARBA" id="ARBA00023136"/>
    </source>
</evidence>
<protein>
    <submittedName>
        <fullName evidence="8">MFS drug transporter, putative</fullName>
    </submittedName>
</protein>
<evidence type="ECO:0000256" key="5">
    <source>
        <dbReference type="SAM" id="MobiDB-lite"/>
    </source>
</evidence>